<dbReference type="InterPro" id="IPR006521">
    <property type="entry name" value="Tail_protein_I"/>
</dbReference>
<comment type="caution">
    <text evidence="1">The sequence shown here is derived from an EMBL/GenBank/DDBJ whole genome shotgun (WGS) entry which is preliminary data.</text>
</comment>
<sequence length="1186" mass="124466">MAQDVPKVSDALPAVYAADPLVKEFAKRLDELLAPVFGFLDTLPDRFAPRSAPADSLAWLAWSVGAPVEPGWDDALVRTAVETAAEYAAGAGTADALLNEARQLHGWELTLEEPGGVVLAGQTAPARFTGARAVRVVAQADTGADAEQRRRLARLVARHCPAHLGGRTEVAGAKTKGSAGQIPAAATPVLRQPAEPDHATEAPQQAGKLTVDPGSALIEVCTAIADELRQRLARVPEKHRLAALERVGVRPHPAAPARTEITFRLSAPAVTEVVVPAGTQVATAPTGGPPPVVFTTLTDARFHGCALLRSGVARDISWPGGVVTADLDPLGLPAPLKAGEGVLILARGLAPGQVLTLGVQVPKDNTAVTAGEWQAWHGAGWAPCSVVEDTTGGLTRSGQVTLRVPVCAPARTRLTGHSANAGPTRYDADLLRYALSGEAKRGLSVSALELRTPTTATVPAVQGELIDGEVLGVSDGTPGQRFSFAHPPLPEGWPIVVEVISGEGELTYWELVDTFADSGPASRHAMVSGGTGELAFGPRVTEPGGPRQYGAVPPSGAVIRVRRYLTGGGSAGNVPARALTVLRTPRPGVAAAWNENPATGGADPQPPSRAYRPPMGLPARWRAVTRQEYERVAVDAGAGVARAHCLPAGAMALLDPVGIQDSAQPSLTEVGFTLADDVRDRAGTVEIPRGTALEGKVVRLSREEVKVTVETSQSLRLGPETAELRPLPPLLEPPRVSERFLVGLPWDALSATAGVLVLRVRFDQITLLHEKDSATLAWEVWSGAWKHCHEHTLAVGKDKRTTVPAVISIPVKDFPGAGPVPPEAGPSPSRGHWLRCTVRKPAGIAFVVRQVAAVRARGVVNAIQVKRHGDIEVTIGGDGRVKSPLPTPWYGPPPVISTSAKGNWRVVESFLASGRNDRHVVIDRNTGQLYFGPELTEEDGTSVRCGARPAAGTALTVKHYTTTLGNLSEGPHFVDTQLTLLTSEHKTSVTARPAGCFTGGAHAHTRPRPTGDVHLLVIPAVTPDAIGRIAYDRLTPSPEVTEAVRRALRRVQPPGVTVTVGPPGYVWIQVRAVLEAEAHLPPAAHEGLRQAALSALYRYFSPLDGPHGAGRPLGRPVLLGEAYGELSRLPGVALVRTVTLHRVDPATHQAGDAVEKVVVGPYATVFSAGHAIGVVTAAPLGKGTGK</sequence>
<dbReference type="Proteomes" id="UP001552594">
    <property type="component" value="Unassembled WGS sequence"/>
</dbReference>
<dbReference type="EMBL" id="JBFAUK010000015">
    <property type="protein sequence ID" value="MEV5508650.1"/>
    <property type="molecule type" value="Genomic_DNA"/>
</dbReference>
<evidence type="ECO:0000313" key="1">
    <source>
        <dbReference type="EMBL" id="MEV5508650.1"/>
    </source>
</evidence>
<dbReference type="Pfam" id="PF09684">
    <property type="entry name" value="Tail_P2_I"/>
    <property type="match status" value="1"/>
</dbReference>
<dbReference type="RefSeq" id="WP_109279539.1">
    <property type="nucleotide sequence ID" value="NZ_JBFAUK010000015.1"/>
</dbReference>
<keyword evidence="2" id="KW-1185">Reference proteome</keyword>
<reference evidence="1 2" key="1">
    <citation type="submission" date="2024-06" db="EMBL/GenBank/DDBJ databases">
        <title>The Natural Products Discovery Center: Release of the First 8490 Sequenced Strains for Exploring Actinobacteria Biosynthetic Diversity.</title>
        <authorList>
            <person name="Kalkreuter E."/>
            <person name="Kautsar S.A."/>
            <person name="Yang D."/>
            <person name="Bader C.D."/>
            <person name="Teijaro C.N."/>
            <person name="Fluegel L."/>
            <person name="Davis C.M."/>
            <person name="Simpson J.R."/>
            <person name="Lauterbach L."/>
            <person name="Steele A.D."/>
            <person name="Gui C."/>
            <person name="Meng S."/>
            <person name="Li G."/>
            <person name="Viehrig K."/>
            <person name="Ye F."/>
            <person name="Su P."/>
            <person name="Kiefer A.F."/>
            <person name="Nichols A."/>
            <person name="Cepeda A.J."/>
            <person name="Yan W."/>
            <person name="Fan B."/>
            <person name="Jiang Y."/>
            <person name="Adhikari A."/>
            <person name="Zheng C.-J."/>
            <person name="Schuster L."/>
            <person name="Cowan T.M."/>
            <person name="Smanski M.J."/>
            <person name="Chevrette M.G."/>
            <person name="De Carvalho L.P.S."/>
            <person name="Shen B."/>
        </authorList>
    </citation>
    <scope>NUCLEOTIDE SEQUENCE [LARGE SCALE GENOMIC DNA]</scope>
    <source>
        <strain evidence="1 2">NPDC052347</strain>
    </source>
</reference>
<evidence type="ECO:0000313" key="2">
    <source>
        <dbReference type="Proteomes" id="UP001552594"/>
    </source>
</evidence>
<accession>A0ABV3K0V5</accession>
<organism evidence="1 2">
    <name type="scientific">Streptomyces orinoci</name>
    <name type="common">Streptoverticillium orinoci</name>
    <dbReference type="NCBI Taxonomy" id="67339"/>
    <lineage>
        <taxon>Bacteria</taxon>
        <taxon>Bacillati</taxon>
        <taxon>Actinomycetota</taxon>
        <taxon>Actinomycetes</taxon>
        <taxon>Kitasatosporales</taxon>
        <taxon>Streptomycetaceae</taxon>
        <taxon>Streptomyces</taxon>
    </lineage>
</organism>
<gene>
    <name evidence="1" type="ORF">AB0L16_19655</name>
</gene>
<protein>
    <submittedName>
        <fullName evidence="1">Phage tail protein</fullName>
    </submittedName>
</protein>
<proteinExistence type="predicted"/>
<name>A0ABV3K0V5_STRON</name>